<dbReference type="InterPro" id="IPR036105">
    <property type="entry name" value="DiNase_FeMo-co_biosyn_sf"/>
</dbReference>
<dbReference type="Pfam" id="PF02579">
    <property type="entry name" value="Nitro_FeMo-Co"/>
    <property type="match status" value="1"/>
</dbReference>
<protein>
    <submittedName>
        <fullName evidence="4">NifX</fullName>
    </submittedName>
</protein>
<dbReference type="InterPro" id="IPR003731">
    <property type="entry name" value="Di-Nase_FeMo-co_biosynth"/>
</dbReference>
<dbReference type="KEGG" id="shal:SHALO_1210"/>
<dbReference type="SUPFAM" id="SSF53146">
    <property type="entry name" value="Nitrogenase accessory factor-like"/>
    <property type="match status" value="1"/>
</dbReference>
<keyword evidence="5" id="KW-1185">Reference proteome</keyword>
<dbReference type="InterPro" id="IPR034169">
    <property type="entry name" value="NifX-like"/>
</dbReference>
<dbReference type="AlphaFoldDB" id="A0A1D7TIY6"/>
<dbReference type="CDD" id="cd00853">
    <property type="entry name" value="NifX"/>
    <property type="match status" value="1"/>
</dbReference>
<accession>A0A1D7TIY6</accession>
<dbReference type="InterPro" id="IPR051840">
    <property type="entry name" value="NifX/NifY_domain"/>
</dbReference>
<dbReference type="EMBL" id="CP017111">
    <property type="protein sequence ID" value="AOO64988.1"/>
    <property type="molecule type" value="Genomic_DNA"/>
</dbReference>
<dbReference type="Gene3D" id="3.30.420.130">
    <property type="entry name" value="Dinitrogenase iron-molybdenum cofactor biosynthesis domain"/>
    <property type="match status" value="1"/>
</dbReference>
<name>A0A1D7TIY6_9BACT</name>
<dbReference type="RefSeq" id="WP_025344374.1">
    <property type="nucleotide sequence ID" value="NZ_CP017111.1"/>
</dbReference>
<dbReference type="PATRIC" id="fig|1193502.14.peg.1228"/>
<comment type="similarity">
    <text evidence="1">Belongs to the NifX/NifY family.</text>
</comment>
<sequence length="118" mass="12986">MVKVAFFTNDLKNIDAHFGSGEQFAVYDVNAEGFALSGVIPTGEERTEGRVELLQNEHVDIMYCVEIGPAAAAKVVNSKIFPIKYKEVVSIETELSKLQTMIATNPPPFIKKILEARG</sequence>
<evidence type="ECO:0000256" key="2">
    <source>
        <dbReference type="ARBA" id="ARBA00023231"/>
    </source>
</evidence>
<dbReference type="Proteomes" id="UP000094609">
    <property type="component" value="Chromosome"/>
</dbReference>
<evidence type="ECO:0000313" key="4">
    <source>
        <dbReference type="EMBL" id="AOO64988.1"/>
    </source>
</evidence>
<keyword evidence="2" id="KW-0535">Nitrogen fixation</keyword>
<evidence type="ECO:0000259" key="3">
    <source>
        <dbReference type="Pfam" id="PF02579"/>
    </source>
</evidence>
<dbReference type="PANTHER" id="PTHR33937:SF1">
    <property type="entry name" value="IRON-MOLIBDENUM COFACTOR PROCESSING PROTEIN"/>
    <property type="match status" value="1"/>
</dbReference>
<evidence type="ECO:0000256" key="1">
    <source>
        <dbReference type="ARBA" id="ARBA00010285"/>
    </source>
</evidence>
<evidence type="ECO:0000313" key="5">
    <source>
        <dbReference type="Proteomes" id="UP000094609"/>
    </source>
</evidence>
<dbReference type="PANTHER" id="PTHR33937">
    <property type="entry name" value="IRON-MOLYBDENUM PROTEIN-RELATED-RELATED"/>
    <property type="match status" value="1"/>
</dbReference>
<reference evidence="5" key="1">
    <citation type="submission" date="2016-08" db="EMBL/GenBank/DDBJ databases">
        <title>Complete genome sequence of the organohalide-respiring Epsilonproteobacterium Sulfurospirillum halorespirans.</title>
        <authorList>
            <person name="Goris T."/>
            <person name="Zimmermann J."/>
            <person name="Schenz B."/>
            <person name="Lemos M."/>
            <person name="Hackermueller J."/>
            <person name="Diekert G."/>
        </authorList>
    </citation>
    <scope>NUCLEOTIDE SEQUENCE [LARGE SCALE GENOMIC DNA]</scope>
    <source>
        <strain>DSM 13726</strain>
        <strain evidence="5">PCE-M2</strain>
    </source>
</reference>
<gene>
    <name evidence="4" type="ORF">SHALO_1210</name>
</gene>
<dbReference type="STRING" id="1193502.SHALO_1210"/>
<proteinExistence type="inferred from homology"/>
<organism evidence="4 5">
    <name type="scientific">Sulfurospirillum halorespirans DSM 13726</name>
    <dbReference type="NCBI Taxonomy" id="1193502"/>
    <lineage>
        <taxon>Bacteria</taxon>
        <taxon>Pseudomonadati</taxon>
        <taxon>Campylobacterota</taxon>
        <taxon>Epsilonproteobacteria</taxon>
        <taxon>Campylobacterales</taxon>
        <taxon>Sulfurospirillaceae</taxon>
        <taxon>Sulfurospirillum</taxon>
    </lineage>
</organism>
<feature type="domain" description="Dinitrogenase iron-molybdenum cofactor biosynthesis" evidence="3">
    <location>
        <begin position="12"/>
        <end position="99"/>
    </location>
</feature>